<dbReference type="AlphaFoldDB" id="A0A7J7NU32"/>
<dbReference type="Proteomes" id="UP000541444">
    <property type="component" value="Unassembled WGS sequence"/>
</dbReference>
<accession>A0A7J7NU32</accession>
<name>A0A7J7NU32_9MAGN</name>
<dbReference type="EMBL" id="JACGCM010000580">
    <property type="protein sequence ID" value="KAF6170484.1"/>
    <property type="molecule type" value="Genomic_DNA"/>
</dbReference>
<dbReference type="Pfam" id="PF01535">
    <property type="entry name" value="PPR"/>
    <property type="match status" value="7"/>
</dbReference>
<feature type="repeat" description="PPR" evidence="3">
    <location>
        <begin position="100"/>
        <end position="134"/>
    </location>
</feature>
<protein>
    <recommendedName>
        <fullName evidence="6">Chlororespiratory reduction 4</fullName>
    </recommendedName>
</protein>
<dbReference type="InterPro" id="IPR046848">
    <property type="entry name" value="E_motif"/>
</dbReference>
<dbReference type="GO" id="GO:0003723">
    <property type="term" value="F:RNA binding"/>
    <property type="evidence" value="ECO:0007669"/>
    <property type="project" value="InterPro"/>
</dbReference>
<feature type="repeat" description="PPR" evidence="3">
    <location>
        <begin position="305"/>
        <end position="340"/>
    </location>
</feature>
<dbReference type="Pfam" id="PF20431">
    <property type="entry name" value="E_motif"/>
    <property type="match status" value="1"/>
</dbReference>
<dbReference type="InterPro" id="IPR002885">
    <property type="entry name" value="PPR_rpt"/>
</dbReference>
<dbReference type="InterPro" id="IPR046960">
    <property type="entry name" value="PPR_At4g14850-like_plant"/>
</dbReference>
<dbReference type="FunFam" id="1.25.40.10:FF:000511">
    <property type="entry name" value="Pentatricopeptide repeat-containing protein"/>
    <property type="match status" value="1"/>
</dbReference>
<dbReference type="FunFam" id="1.25.40.10:FF:000333">
    <property type="entry name" value="Pentatricopeptide repeat-containing protein"/>
    <property type="match status" value="1"/>
</dbReference>
<dbReference type="OrthoDB" id="185373at2759"/>
<dbReference type="NCBIfam" id="TIGR00756">
    <property type="entry name" value="PPR"/>
    <property type="match status" value="6"/>
</dbReference>
<feature type="repeat" description="PPR" evidence="3">
    <location>
        <begin position="38"/>
        <end position="72"/>
    </location>
</feature>
<evidence type="ECO:0000256" key="3">
    <source>
        <dbReference type="PROSITE-ProRule" id="PRU00708"/>
    </source>
</evidence>
<proteinExistence type="inferred from homology"/>
<evidence type="ECO:0000313" key="4">
    <source>
        <dbReference type="EMBL" id="KAF6170484.1"/>
    </source>
</evidence>
<keyword evidence="5" id="KW-1185">Reference proteome</keyword>
<dbReference type="PANTHER" id="PTHR47926">
    <property type="entry name" value="PENTATRICOPEPTIDE REPEAT-CONTAINING PROTEIN"/>
    <property type="match status" value="1"/>
</dbReference>
<sequence length="487" mass="54466">MGFGYSVFVNNTLLRFYSSCSGSVGCSRKLFDEMLERDVVSWNTMICAYMGHGEMGFAMGLFDLMPERNVVSWNSVVTGFCKAGEMRLAGLIFERMIVRNEFSWNCMISGYARVGDMVNARLVFDQMPEKTVISWTAMITGYANVRDVMSASVFFNLMPVKNVVSWNAMIAGYVHNHVFDQALNVFHQMLMSNSDGGSCRPDEATLTTALSACAHLGSLEQGKWIESYIKKYNIDLSVSLGNTLIDMFAKCGDIENAKLVFNGMRNRSIFTWTTLVSGLAFNGLCREALDLFDTLCNENDKTEPDDVIFIAVLSACTHGGLVEEGKRVFHQMMRQFGIEPRIEHYGCMVDLLSRAGKVEEALSFVMSMPMEPNAIIWATLLGSCQVYGNRELVQVVSKRILGLEPSNPAYLMLISNSNASMGRWEDVLNVRATMRNRGIEKVPGCSSIQVGNKVLEFLVKDTRHERTSEIYESLHSLNDHLKASVDN</sequence>
<comment type="caution">
    <text evidence="4">The sequence shown here is derived from an EMBL/GenBank/DDBJ whole genome shotgun (WGS) entry which is preliminary data.</text>
</comment>
<dbReference type="Pfam" id="PF13041">
    <property type="entry name" value="PPR_2"/>
    <property type="match status" value="1"/>
</dbReference>
<dbReference type="PANTHER" id="PTHR47926:SF531">
    <property type="entry name" value="TETRATRICOPEPTIDE REPEAT SUPERFAMILY PROTEIN"/>
    <property type="match status" value="1"/>
</dbReference>
<dbReference type="Gene3D" id="1.25.40.10">
    <property type="entry name" value="Tetratricopeptide repeat domain"/>
    <property type="match status" value="4"/>
</dbReference>
<evidence type="ECO:0008006" key="6">
    <source>
        <dbReference type="Google" id="ProtNLM"/>
    </source>
</evidence>
<comment type="similarity">
    <text evidence="1">Belongs to the PPR family. PCMP-H subfamily.</text>
</comment>
<evidence type="ECO:0000256" key="2">
    <source>
        <dbReference type="ARBA" id="ARBA00022737"/>
    </source>
</evidence>
<dbReference type="PROSITE" id="PS51375">
    <property type="entry name" value="PPR"/>
    <property type="match status" value="4"/>
</dbReference>
<reference evidence="4 5" key="1">
    <citation type="journal article" date="2020" name="IScience">
        <title>Genome Sequencing of the Endangered Kingdonia uniflora (Circaeasteraceae, Ranunculales) Reveals Potential Mechanisms of Evolutionary Specialization.</title>
        <authorList>
            <person name="Sun Y."/>
            <person name="Deng T."/>
            <person name="Zhang A."/>
            <person name="Moore M.J."/>
            <person name="Landis J.B."/>
            <person name="Lin N."/>
            <person name="Zhang H."/>
            <person name="Zhang X."/>
            <person name="Huang J."/>
            <person name="Zhang X."/>
            <person name="Sun H."/>
            <person name="Wang H."/>
        </authorList>
    </citation>
    <scope>NUCLEOTIDE SEQUENCE [LARGE SCALE GENOMIC DNA]</scope>
    <source>
        <strain evidence="4">TB1705</strain>
        <tissue evidence="4">Leaf</tissue>
    </source>
</reference>
<evidence type="ECO:0000256" key="1">
    <source>
        <dbReference type="ARBA" id="ARBA00006643"/>
    </source>
</evidence>
<keyword evidence="2" id="KW-0677">Repeat</keyword>
<gene>
    <name evidence="4" type="ORF">GIB67_031892</name>
</gene>
<dbReference type="GO" id="GO:0009451">
    <property type="term" value="P:RNA modification"/>
    <property type="evidence" value="ECO:0007669"/>
    <property type="project" value="InterPro"/>
</dbReference>
<organism evidence="4 5">
    <name type="scientific">Kingdonia uniflora</name>
    <dbReference type="NCBI Taxonomy" id="39325"/>
    <lineage>
        <taxon>Eukaryota</taxon>
        <taxon>Viridiplantae</taxon>
        <taxon>Streptophyta</taxon>
        <taxon>Embryophyta</taxon>
        <taxon>Tracheophyta</taxon>
        <taxon>Spermatophyta</taxon>
        <taxon>Magnoliopsida</taxon>
        <taxon>Ranunculales</taxon>
        <taxon>Circaeasteraceae</taxon>
        <taxon>Kingdonia</taxon>
    </lineage>
</organism>
<evidence type="ECO:0000313" key="5">
    <source>
        <dbReference type="Proteomes" id="UP000541444"/>
    </source>
</evidence>
<dbReference type="InterPro" id="IPR011990">
    <property type="entry name" value="TPR-like_helical_dom_sf"/>
</dbReference>
<feature type="repeat" description="PPR" evidence="3">
    <location>
        <begin position="162"/>
        <end position="196"/>
    </location>
</feature>